<organism evidence="21 22">
    <name type="scientific">Edaphobacter modestus</name>
    <dbReference type="NCBI Taxonomy" id="388466"/>
    <lineage>
        <taxon>Bacteria</taxon>
        <taxon>Pseudomonadati</taxon>
        <taxon>Acidobacteriota</taxon>
        <taxon>Terriglobia</taxon>
        <taxon>Terriglobales</taxon>
        <taxon>Acidobacteriaceae</taxon>
        <taxon>Edaphobacter</taxon>
    </lineage>
</organism>
<feature type="domain" description="PAC" evidence="20">
    <location>
        <begin position="582"/>
        <end position="635"/>
    </location>
</feature>
<evidence type="ECO:0000256" key="9">
    <source>
        <dbReference type="ARBA" id="ARBA00022737"/>
    </source>
</evidence>
<keyword evidence="12" id="KW-0067">ATP-binding</keyword>
<dbReference type="GO" id="GO:0005524">
    <property type="term" value="F:ATP binding"/>
    <property type="evidence" value="ECO:0007669"/>
    <property type="project" value="UniProtKB-KW"/>
</dbReference>
<dbReference type="PANTHER" id="PTHR43304:SF1">
    <property type="entry name" value="PAC DOMAIN-CONTAINING PROTEIN"/>
    <property type="match status" value="1"/>
</dbReference>
<dbReference type="Gene3D" id="1.10.287.130">
    <property type="match status" value="1"/>
</dbReference>
<dbReference type="InterPro" id="IPR004358">
    <property type="entry name" value="Sig_transdc_His_kin-like_C"/>
</dbReference>
<evidence type="ECO:0000256" key="1">
    <source>
        <dbReference type="ARBA" id="ARBA00000085"/>
    </source>
</evidence>
<dbReference type="Pfam" id="PF13493">
    <property type="entry name" value="DUF4118"/>
    <property type="match status" value="1"/>
</dbReference>
<dbReference type="OrthoDB" id="111890at2"/>
<keyword evidence="13 17" id="KW-1133">Transmembrane helix</keyword>
<dbReference type="FunFam" id="3.30.450.20:FF:000099">
    <property type="entry name" value="Sensory box sensor histidine kinase"/>
    <property type="match status" value="1"/>
</dbReference>
<comment type="subcellular location">
    <subcellularLocation>
        <location evidence="2">Cell inner membrane</location>
        <topology evidence="2">Multi-pass membrane protein</topology>
    </subcellularLocation>
</comment>
<keyword evidence="7" id="KW-0808">Transferase</keyword>
<dbReference type="SMART" id="SM00091">
    <property type="entry name" value="PAS"/>
    <property type="match status" value="6"/>
</dbReference>
<evidence type="ECO:0000256" key="15">
    <source>
        <dbReference type="ARBA" id="ARBA00023136"/>
    </source>
</evidence>
<dbReference type="GO" id="GO:0000155">
    <property type="term" value="F:phosphorelay sensor kinase activity"/>
    <property type="evidence" value="ECO:0007669"/>
    <property type="project" value="InterPro"/>
</dbReference>
<dbReference type="Gene3D" id="3.30.450.20">
    <property type="entry name" value="PAS domain"/>
    <property type="match status" value="6"/>
</dbReference>
<keyword evidence="8 17" id="KW-0812">Transmembrane</keyword>
<gene>
    <name evidence="21" type="ORF">BDD14_3724</name>
</gene>
<dbReference type="RefSeq" id="WP_130419966.1">
    <property type="nucleotide sequence ID" value="NZ_SHKW01000001.1"/>
</dbReference>
<name>A0A4Q7YWH9_9BACT</name>
<evidence type="ECO:0000256" key="17">
    <source>
        <dbReference type="SAM" id="Phobius"/>
    </source>
</evidence>
<sequence length="1134" mass="129270">MRSSGSWLSNTLPVLMNKPIIRLVLCVVAVLAIVAALSMIPVSERPLIAVLAFLFALLIVSAQWGLRYAIFFSLLAALGFTLLVPPVGSLKISDWRDIFALIAFLVIGITSSHLSDRARKEAVKANQLHTEALAVQQQFADLVNSIEGIVWEADAQTFAFTFVSEQAERVLGYPMERWLKEPTFWKDHLHPEDRDRAVQFCQDATLQRTARDFEYRMIAADGRVAWMRDLIAVVAENGRVARLRGVMVDITRRKRDEAALREQANLLNLTHDTIFVRDRDDVITYWNRGAEEFYGWTGQEAIGRVTHELMQTVFPAPLEKIQAELLQEGRWEGELVHTRKDGSHAIVASRWSLQRNDNGTPIAVLETNNDITERKRAEQAREEIEEQWRAAFESNPTMYFVVDSAGTIVDVNIFGAEQLGYKREELIGQPVLNSFYEPDRQAVQNHANSCFDQAGRTTRWEARKIRKDGTMIWVRETANAVFLKKRRVLLVVCEDITEQKRAKEAARRSEKELRDAIETIPALVFITLPDGSNASANRRWREYTGLSAEETAGSGWQSVIHPADVEIHLDKWRASVANGQPLEDVTRFRRGADGEYRWFLVRSVPLRDEGRKIVRWYGTLTDIEDRKRAEEALRRSEYYLAQAQRLSHTGSFGWAPFTREMNYCSEEMLRIYGYDLQERIPSGETFVQRTHPEDREALLERIAKAAREKASYTHEFRVLLPDGTVKYIQAIGNPVLDRKGEILEFVGTAMDVTEHKRVEEALRRSEAYLAEAQRLTHTGSWAFKARTNTAAYWSEENFRIWEFDPQQGAPDAEMVGQRIHPEDRDWVRQHREEAVREREDYAHEFRIVMPDGKIKHIHVLGHPVFTASGDHVEVVGTHVDVTEQKRVEQERDRMRQLEAELAHINRVTTMGELTASLAHEVNQPIAAAMTNANTCVRWLAGDHPNIEEAREAARRIVKDATRAAEIISRTRLLFKKSAQELEAVDLNEVINDIIVLLRNEAAEHSVSVRTELAEECPRVIGDRVQLQQVLMNLMINSIEAMKRVEGSRELTLRLQRDKADQLLVSVIDTGAGLPPESDKIFDAFFTTKSQGTGMGLAISRTIIESHAGRLWATSNSGRGTIFYFTLPTETEARP</sequence>
<dbReference type="InterPro" id="IPR035965">
    <property type="entry name" value="PAS-like_dom_sf"/>
</dbReference>
<feature type="domain" description="PAC" evidence="20">
    <location>
        <begin position="841"/>
        <end position="893"/>
    </location>
</feature>
<feature type="transmembrane region" description="Helical" evidence="17">
    <location>
        <begin position="97"/>
        <end position="114"/>
    </location>
</feature>
<comment type="catalytic activity">
    <reaction evidence="1">
        <text>ATP + protein L-histidine = ADP + protein N-phospho-L-histidine.</text>
        <dbReference type="EC" id="2.7.13.3"/>
    </reaction>
</comment>
<evidence type="ECO:0000313" key="21">
    <source>
        <dbReference type="EMBL" id="RZU42177.1"/>
    </source>
</evidence>
<feature type="domain" description="PAC" evidence="20">
    <location>
        <begin position="458"/>
        <end position="508"/>
    </location>
</feature>
<feature type="domain" description="PAC" evidence="20">
    <location>
        <begin position="211"/>
        <end position="262"/>
    </location>
</feature>
<feature type="domain" description="PAC" evidence="20">
    <location>
        <begin position="712"/>
        <end position="764"/>
    </location>
</feature>
<evidence type="ECO:0000256" key="4">
    <source>
        <dbReference type="ARBA" id="ARBA00022475"/>
    </source>
</evidence>
<dbReference type="FunFam" id="2.10.70.100:FF:000001">
    <property type="entry name" value="Sensory transduction histidine kinase"/>
    <property type="match status" value="2"/>
</dbReference>
<protein>
    <recommendedName>
        <fullName evidence="3">histidine kinase</fullName>
        <ecNumber evidence="3">2.7.13.3</ecNumber>
    </recommendedName>
</protein>
<dbReference type="SMART" id="SM00086">
    <property type="entry name" value="PAC"/>
    <property type="match status" value="6"/>
</dbReference>
<keyword evidence="11" id="KW-0418">Kinase</keyword>
<dbReference type="Gene3D" id="1.20.120.620">
    <property type="entry name" value="Backbone structure of the membrane domain of e. Coli histidine kinase receptor kdpd"/>
    <property type="match status" value="1"/>
</dbReference>
<dbReference type="InterPro" id="IPR001610">
    <property type="entry name" value="PAC"/>
</dbReference>
<reference evidence="21 22" key="1">
    <citation type="submission" date="2019-02" db="EMBL/GenBank/DDBJ databases">
        <title>Genomic Encyclopedia of Archaeal and Bacterial Type Strains, Phase II (KMG-II): from individual species to whole genera.</title>
        <authorList>
            <person name="Goeker M."/>
        </authorList>
    </citation>
    <scope>NUCLEOTIDE SEQUENCE [LARGE SCALE GENOMIC DNA]</scope>
    <source>
        <strain evidence="21 22">DSM 18101</strain>
    </source>
</reference>
<dbReference type="SMART" id="SM00388">
    <property type="entry name" value="HisKA"/>
    <property type="match status" value="1"/>
</dbReference>
<dbReference type="InterPro" id="IPR000014">
    <property type="entry name" value="PAS"/>
</dbReference>
<dbReference type="InterPro" id="IPR036890">
    <property type="entry name" value="HATPase_C_sf"/>
</dbReference>
<keyword evidence="9" id="KW-0677">Repeat</keyword>
<keyword evidence="14" id="KW-0902">Two-component regulatory system</keyword>
<feature type="domain" description="PAS" evidence="19">
    <location>
        <begin position="661"/>
        <end position="709"/>
    </location>
</feature>
<evidence type="ECO:0000259" key="20">
    <source>
        <dbReference type="PROSITE" id="PS50113"/>
    </source>
</evidence>
<evidence type="ECO:0000256" key="6">
    <source>
        <dbReference type="ARBA" id="ARBA00022553"/>
    </source>
</evidence>
<dbReference type="AlphaFoldDB" id="A0A4Q7YWH9"/>
<evidence type="ECO:0000313" key="22">
    <source>
        <dbReference type="Proteomes" id="UP000292958"/>
    </source>
</evidence>
<dbReference type="InterPro" id="IPR000700">
    <property type="entry name" value="PAS-assoc_C"/>
</dbReference>
<dbReference type="InterPro" id="IPR013655">
    <property type="entry name" value="PAS_fold_3"/>
</dbReference>
<evidence type="ECO:0000259" key="18">
    <source>
        <dbReference type="PROSITE" id="PS50109"/>
    </source>
</evidence>
<feature type="transmembrane region" description="Helical" evidence="17">
    <location>
        <begin position="70"/>
        <end position="90"/>
    </location>
</feature>
<dbReference type="Pfam" id="PF00512">
    <property type="entry name" value="HisKA"/>
    <property type="match status" value="1"/>
</dbReference>
<dbReference type="PROSITE" id="PS50113">
    <property type="entry name" value="PAC"/>
    <property type="match status" value="6"/>
</dbReference>
<evidence type="ECO:0000259" key="19">
    <source>
        <dbReference type="PROSITE" id="PS50112"/>
    </source>
</evidence>
<dbReference type="InterPro" id="IPR052162">
    <property type="entry name" value="Sensor_kinase/Photoreceptor"/>
</dbReference>
<feature type="domain" description="PAS" evidence="19">
    <location>
        <begin position="384"/>
        <end position="439"/>
    </location>
</feature>
<dbReference type="CDD" id="cd00130">
    <property type="entry name" value="PAS"/>
    <property type="match status" value="6"/>
</dbReference>
<keyword evidence="15 17" id="KW-0472">Membrane</keyword>
<evidence type="ECO:0000256" key="16">
    <source>
        <dbReference type="SAM" id="Coils"/>
    </source>
</evidence>
<dbReference type="Pfam" id="PF08447">
    <property type="entry name" value="PAS_3"/>
    <property type="match status" value="4"/>
</dbReference>
<evidence type="ECO:0000256" key="12">
    <source>
        <dbReference type="ARBA" id="ARBA00022840"/>
    </source>
</evidence>
<dbReference type="InterPro" id="IPR003594">
    <property type="entry name" value="HATPase_dom"/>
</dbReference>
<keyword evidence="22" id="KW-1185">Reference proteome</keyword>
<comment type="caution">
    <text evidence="21">The sequence shown here is derived from an EMBL/GenBank/DDBJ whole genome shotgun (WGS) entry which is preliminary data.</text>
</comment>
<dbReference type="PROSITE" id="PS50109">
    <property type="entry name" value="HIS_KIN"/>
    <property type="match status" value="1"/>
</dbReference>
<proteinExistence type="predicted"/>
<evidence type="ECO:0000256" key="13">
    <source>
        <dbReference type="ARBA" id="ARBA00022989"/>
    </source>
</evidence>
<feature type="coiled-coil region" evidence="16">
    <location>
        <begin position="880"/>
        <end position="907"/>
    </location>
</feature>
<dbReference type="CDD" id="cd00082">
    <property type="entry name" value="HisKA"/>
    <property type="match status" value="1"/>
</dbReference>
<feature type="transmembrane region" description="Helical" evidence="17">
    <location>
        <begin position="20"/>
        <end position="40"/>
    </location>
</feature>
<dbReference type="PROSITE" id="PS50112">
    <property type="entry name" value="PAS"/>
    <property type="match status" value="5"/>
</dbReference>
<evidence type="ECO:0000256" key="11">
    <source>
        <dbReference type="ARBA" id="ARBA00022777"/>
    </source>
</evidence>
<feature type="domain" description="PAS" evidence="19">
    <location>
        <begin position="259"/>
        <end position="325"/>
    </location>
</feature>
<dbReference type="EC" id="2.7.13.3" evidence="3"/>
<evidence type="ECO:0000256" key="3">
    <source>
        <dbReference type="ARBA" id="ARBA00012438"/>
    </source>
</evidence>
<dbReference type="GO" id="GO:0006355">
    <property type="term" value="P:regulation of DNA-templated transcription"/>
    <property type="evidence" value="ECO:0007669"/>
    <property type="project" value="InterPro"/>
</dbReference>
<dbReference type="SUPFAM" id="SSF47384">
    <property type="entry name" value="Homodimeric domain of signal transducing histidine kinase"/>
    <property type="match status" value="1"/>
</dbReference>
<feature type="domain" description="Histidine kinase" evidence="18">
    <location>
        <begin position="916"/>
        <end position="1130"/>
    </location>
</feature>
<keyword evidence="4" id="KW-1003">Cell membrane</keyword>
<keyword evidence="10" id="KW-0547">Nucleotide-binding</keyword>
<feature type="domain" description="PAS" evidence="19">
    <location>
        <begin position="135"/>
        <end position="209"/>
    </location>
</feature>
<keyword evidence="6" id="KW-0597">Phosphoprotein</keyword>
<evidence type="ECO:0000256" key="10">
    <source>
        <dbReference type="ARBA" id="ARBA00022741"/>
    </source>
</evidence>
<dbReference type="PRINTS" id="PR00344">
    <property type="entry name" value="BCTRLSENSOR"/>
</dbReference>
<evidence type="ECO:0000256" key="5">
    <source>
        <dbReference type="ARBA" id="ARBA00022519"/>
    </source>
</evidence>
<dbReference type="Pfam" id="PF02518">
    <property type="entry name" value="HATPase_c"/>
    <property type="match status" value="1"/>
</dbReference>
<dbReference type="InterPro" id="IPR013767">
    <property type="entry name" value="PAS_fold"/>
</dbReference>
<dbReference type="Proteomes" id="UP000292958">
    <property type="component" value="Unassembled WGS sequence"/>
</dbReference>
<dbReference type="SUPFAM" id="SSF55874">
    <property type="entry name" value="ATPase domain of HSP90 chaperone/DNA topoisomerase II/histidine kinase"/>
    <property type="match status" value="1"/>
</dbReference>
<dbReference type="EMBL" id="SHKW01000001">
    <property type="protein sequence ID" value="RZU42177.1"/>
    <property type="molecule type" value="Genomic_DNA"/>
</dbReference>
<dbReference type="InterPro" id="IPR038318">
    <property type="entry name" value="KdpD_sf"/>
</dbReference>
<dbReference type="Pfam" id="PF00989">
    <property type="entry name" value="PAS"/>
    <property type="match status" value="1"/>
</dbReference>
<dbReference type="InterPro" id="IPR036097">
    <property type="entry name" value="HisK_dim/P_sf"/>
</dbReference>
<feature type="domain" description="PAC" evidence="20">
    <location>
        <begin position="329"/>
        <end position="383"/>
    </location>
</feature>
<dbReference type="GO" id="GO:0005886">
    <property type="term" value="C:plasma membrane"/>
    <property type="evidence" value="ECO:0007669"/>
    <property type="project" value="UniProtKB-SubCell"/>
</dbReference>
<evidence type="ECO:0000256" key="7">
    <source>
        <dbReference type="ARBA" id="ARBA00022679"/>
    </source>
</evidence>
<keyword evidence="16" id="KW-0175">Coiled coil</keyword>
<evidence type="ECO:0000256" key="2">
    <source>
        <dbReference type="ARBA" id="ARBA00004429"/>
    </source>
</evidence>
<dbReference type="InterPro" id="IPR013656">
    <property type="entry name" value="PAS_4"/>
</dbReference>
<feature type="transmembrane region" description="Helical" evidence="17">
    <location>
        <begin position="47"/>
        <end position="64"/>
    </location>
</feature>
<dbReference type="InterPro" id="IPR025201">
    <property type="entry name" value="KdpD_TM"/>
</dbReference>
<dbReference type="Gene3D" id="2.10.70.100">
    <property type="match status" value="2"/>
</dbReference>
<evidence type="ECO:0000256" key="14">
    <source>
        <dbReference type="ARBA" id="ARBA00023012"/>
    </source>
</evidence>
<dbReference type="PANTHER" id="PTHR43304">
    <property type="entry name" value="PHYTOCHROME-LIKE PROTEIN CPH1"/>
    <property type="match status" value="1"/>
</dbReference>
<dbReference type="Pfam" id="PF08448">
    <property type="entry name" value="PAS_4"/>
    <property type="match status" value="1"/>
</dbReference>
<dbReference type="Gene3D" id="3.30.565.10">
    <property type="entry name" value="Histidine kinase-like ATPase, C-terminal domain"/>
    <property type="match status" value="1"/>
</dbReference>
<dbReference type="NCBIfam" id="TIGR00229">
    <property type="entry name" value="sensory_box"/>
    <property type="match status" value="6"/>
</dbReference>
<dbReference type="SUPFAM" id="SSF55785">
    <property type="entry name" value="PYP-like sensor domain (PAS domain)"/>
    <property type="match status" value="6"/>
</dbReference>
<keyword evidence="5" id="KW-0997">Cell inner membrane</keyword>
<evidence type="ECO:0000256" key="8">
    <source>
        <dbReference type="ARBA" id="ARBA00022692"/>
    </source>
</evidence>
<accession>A0A4Q7YWH9</accession>
<dbReference type="InterPro" id="IPR005467">
    <property type="entry name" value="His_kinase_dom"/>
</dbReference>
<feature type="domain" description="PAS" evidence="19">
    <location>
        <begin position="509"/>
        <end position="579"/>
    </location>
</feature>
<dbReference type="InterPro" id="IPR003661">
    <property type="entry name" value="HisK_dim/P_dom"/>
</dbReference>
<dbReference type="SMART" id="SM00387">
    <property type="entry name" value="HATPase_c"/>
    <property type="match status" value="1"/>
</dbReference>